<dbReference type="PROSITE" id="PS50137">
    <property type="entry name" value="DS_RBD"/>
    <property type="match status" value="1"/>
</dbReference>
<keyword evidence="8 9" id="KW-0694">RNA-binding</keyword>
<dbReference type="InterPro" id="IPR011907">
    <property type="entry name" value="RNase_III"/>
</dbReference>
<gene>
    <name evidence="9" type="primary">rnc</name>
    <name evidence="12" type="ORF">AsFPU1_1362</name>
</gene>
<accession>A0A401IF90</accession>
<dbReference type="CDD" id="cd00593">
    <property type="entry name" value="RIBOc"/>
    <property type="match status" value="1"/>
</dbReference>
<keyword evidence="6 9" id="KW-0255">Endonuclease</keyword>
<evidence type="ECO:0000256" key="7">
    <source>
        <dbReference type="ARBA" id="ARBA00022801"/>
    </source>
</evidence>
<evidence type="ECO:0000256" key="4">
    <source>
        <dbReference type="ARBA" id="ARBA00022664"/>
    </source>
</evidence>
<dbReference type="InterPro" id="IPR000999">
    <property type="entry name" value="RNase_III_dom"/>
</dbReference>
<evidence type="ECO:0000313" key="13">
    <source>
        <dbReference type="Proteomes" id="UP000287247"/>
    </source>
</evidence>
<keyword evidence="9" id="KW-0460">Magnesium</keyword>
<feature type="active site" evidence="9">
    <location>
        <position position="113"/>
    </location>
</feature>
<dbReference type="RefSeq" id="WP_124971986.1">
    <property type="nucleotide sequence ID" value="NZ_BDQK01000005.1"/>
</dbReference>
<evidence type="ECO:0000256" key="6">
    <source>
        <dbReference type="ARBA" id="ARBA00022759"/>
    </source>
</evidence>
<comment type="catalytic activity">
    <reaction evidence="1 9">
        <text>Endonucleolytic cleavage to 5'-phosphomonoester.</text>
        <dbReference type="EC" id="3.1.26.3"/>
    </reaction>
</comment>
<dbReference type="SMART" id="SM00358">
    <property type="entry name" value="DSRM"/>
    <property type="match status" value="1"/>
</dbReference>
<feature type="binding site" evidence="9">
    <location>
        <position position="110"/>
    </location>
    <ligand>
        <name>Mg(2+)</name>
        <dbReference type="ChEBI" id="CHEBI:18420"/>
    </ligand>
</feature>
<evidence type="ECO:0000313" key="12">
    <source>
        <dbReference type="EMBL" id="GBF79962.1"/>
    </source>
</evidence>
<feature type="binding site" evidence="9">
    <location>
        <position position="37"/>
    </location>
    <ligand>
        <name>Mg(2+)</name>
        <dbReference type="ChEBI" id="CHEBI:18420"/>
    </ligand>
</feature>
<keyword evidence="9" id="KW-0699">rRNA-binding</keyword>
<dbReference type="GO" id="GO:0010468">
    <property type="term" value="P:regulation of gene expression"/>
    <property type="evidence" value="ECO:0007669"/>
    <property type="project" value="TreeGrafter"/>
</dbReference>
<dbReference type="Pfam" id="PF00035">
    <property type="entry name" value="dsrm"/>
    <property type="match status" value="1"/>
</dbReference>
<dbReference type="CDD" id="cd10845">
    <property type="entry name" value="DSRM_RNAse_III_family"/>
    <property type="match status" value="1"/>
</dbReference>
<keyword evidence="9" id="KW-0479">Metal-binding</keyword>
<feature type="domain" description="RNase III" evidence="11">
    <location>
        <begin position="7"/>
        <end position="124"/>
    </location>
</feature>
<dbReference type="EMBL" id="BDQK01000005">
    <property type="protein sequence ID" value="GBF79962.1"/>
    <property type="molecule type" value="Genomic_DNA"/>
</dbReference>
<dbReference type="GO" id="GO:0019843">
    <property type="term" value="F:rRNA binding"/>
    <property type="evidence" value="ECO:0007669"/>
    <property type="project" value="UniProtKB-KW"/>
</dbReference>
<dbReference type="AlphaFoldDB" id="A0A401IF90"/>
<dbReference type="NCBIfam" id="TIGR02191">
    <property type="entry name" value="RNaseIII"/>
    <property type="match status" value="1"/>
</dbReference>
<comment type="function">
    <text evidence="9">Digests double-stranded RNA. Involved in the processing of primary rRNA transcript to yield the immediate precursors to the large and small rRNAs (23S and 16S). Processes some mRNAs, and tRNAs when they are encoded in the rRNA operon. Processes pre-crRNA and tracrRNA of type II CRISPR loci if present in the organism.</text>
</comment>
<evidence type="ECO:0000259" key="11">
    <source>
        <dbReference type="PROSITE" id="PS50142"/>
    </source>
</evidence>
<dbReference type="SUPFAM" id="SSF54768">
    <property type="entry name" value="dsRNA-binding domain-like"/>
    <property type="match status" value="1"/>
</dbReference>
<dbReference type="Gene3D" id="1.10.1520.10">
    <property type="entry name" value="Ribonuclease III domain"/>
    <property type="match status" value="1"/>
</dbReference>
<dbReference type="GO" id="GO:0005737">
    <property type="term" value="C:cytoplasm"/>
    <property type="evidence" value="ECO:0007669"/>
    <property type="project" value="UniProtKB-SubCell"/>
</dbReference>
<comment type="subcellular location">
    <subcellularLocation>
        <location evidence="9">Cytoplasm</location>
    </subcellularLocation>
</comment>
<dbReference type="OrthoDB" id="9805026at2"/>
<dbReference type="Proteomes" id="UP000287247">
    <property type="component" value="Unassembled WGS sequence"/>
</dbReference>
<reference evidence="13" key="1">
    <citation type="submission" date="2017-05" db="EMBL/GenBank/DDBJ databases">
        <title>Physiological properties and genetic analysis related to exopolysaccharide production of fresh-water unicellular cyanobacterium Aphanothece sacrum, Suizenji Nori, that has been cultured as a food source in Japan.</title>
        <authorList>
            <person name="Kanesaki Y."/>
            <person name="Yoshikawa S."/>
            <person name="Ohki K."/>
        </authorList>
    </citation>
    <scope>NUCLEOTIDE SEQUENCE [LARGE SCALE GENOMIC DNA]</scope>
    <source>
        <strain evidence="13">FPU1</strain>
    </source>
</reference>
<comment type="subunit">
    <text evidence="9">Homodimer.</text>
</comment>
<evidence type="ECO:0000259" key="10">
    <source>
        <dbReference type="PROSITE" id="PS50137"/>
    </source>
</evidence>
<keyword evidence="4 9" id="KW-0507">mRNA processing</keyword>
<keyword evidence="3 9" id="KW-0698">rRNA processing</keyword>
<evidence type="ECO:0000256" key="3">
    <source>
        <dbReference type="ARBA" id="ARBA00022552"/>
    </source>
</evidence>
<dbReference type="EC" id="3.1.26.3" evidence="9"/>
<name>A0A401IF90_APHSA</name>
<keyword evidence="7 9" id="KW-0378">Hydrolase</keyword>
<dbReference type="Gene3D" id="3.30.160.20">
    <property type="match status" value="1"/>
</dbReference>
<dbReference type="InterPro" id="IPR036389">
    <property type="entry name" value="RNase_III_sf"/>
</dbReference>
<dbReference type="HAMAP" id="MF_00104">
    <property type="entry name" value="RNase_III"/>
    <property type="match status" value="1"/>
</dbReference>
<dbReference type="GO" id="GO:0003725">
    <property type="term" value="F:double-stranded RNA binding"/>
    <property type="evidence" value="ECO:0007669"/>
    <property type="project" value="TreeGrafter"/>
</dbReference>
<keyword evidence="9" id="KW-0963">Cytoplasm</keyword>
<dbReference type="Pfam" id="PF14622">
    <property type="entry name" value="Ribonucleas_3_3"/>
    <property type="match status" value="1"/>
</dbReference>
<comment type="caution">
    <text evidence="12">The sequence shown here is derived from an EMBL/GenBank/DDBJ whole genome shotgun (WGS) entry which is preliminary data.</text>
</comment>
<dbReference type="GO" id="GO:0004525">
    <property type="term" value="F:ribonuclease III activity"/>
    <property type="evidence" value="ECO:0007669"/>
    <property type="project" value="UniProtKB-UniRule"/>
</dbReference>
<dbReference type="GO" id="GO:0006397">
    <property type="term" value="P:mRNA processing"/>
    <property type="evidence" value="ECO:0007669"/>
    <property type="project" value="UniProtKB-UniRule"/>
</dbReference>
<dbReference type="SMART" id="SM00535">
    <property type="entry name" value="RIBOc"/>
    <property type="match status" value="1"/>
</dbReference>
<evidence type="ECO:0000256" key="2">
    <source>
        <dbReference type="ARBA" id="ARBA00010183"/>
    </source>
</evidence>
<comment type="cofactor">
    <cofactor evidence="9">
        <name>Mg(2+)</name>
        <dbReference type="ChEBI" id="CHEBI:18420"/>
    </cofactor>
</comment>
<dbReference type="PROSITE" id="PS50142">
    <property type="entry name" value="RNASE_3_2"/>
    <property type="match status" value="1"/>
</dbReference>
<dbReference type="FunFam" id="1.10.1520.10:FF:000001">
    <property type="entry name" value="Ribonuclease 3"/>
    <property type="match status" value="1"/>
</dbReference>
<keyword evidence="5 9" id="KW-0540">Nuclease</keyword>
<dbReference type="GO" id="GO:0008033">
    <property type="term" value="P:tRNA processing"/>
    <property type="evidence" value="ECO:0007669"/>
    <property type="project" value="UniProtKB-KW"/>
</dbReference>
<evidence type="ECO:0000256" key="1">
    <source>
        <dbReference type="ARBA" id="ARBA00000109"/>
    </source>
</evidence>
<dbReference type="PANTHER" id="PTHR11207:SF0">
    <property type="entry name" value="RIBONUCLEASE 3"/>
    <property type="match status" value="1"/>
</dbReference>
<dbReference type="PROSITE" id="PS00517">
    <property type="entry name" value="RNASE_3_1"/>
    <property type="match status" value="1"/>
</dbReference>
<sequence length="228" mass="25505">MAKLPSFNNPSLLDCALTHRSYVNEHRGAIEHNERLEFLGDAVLGFVVGELLYRRYPELSEAQLTRLRSRLVDEPQLAKFAAQLGIGEIMHLGQGAIKDRGRENPSLLSDTFEAMVGAYFLDSGMEAVQEFVRSLFEDAINDLVMPESRVVSVTIIDVKNRLQQWALATHQEVPEYFLIGESGPDHGKEFTFGVRIKGQVYGIGKGRRKQDATKIAAENALKQLGEFV</sequence>
<dbReference type="SUPFAM" id="SSF69065">
    <property type="entry name" value="RNase III domain-like"/>
    <property type="match status" value="1"/>
</dbReference>
<organism evidence="12 13">
    <name type="scientific">Aphanothece sacrum FPU1</name>
    <dbReference type="NCBI Taxonomy" id="1920663"/>
    <lineage>
        <taxon>Bacteria</taxon>
        <taxon>Bacillati</taxon>
        <taxon>Cyanobacteriota</taxon>
        <taxon>Cyanophyceae</taxon>
        <taxon>Oscillatoriophycideae</taxon>
        <taxon>Chroococcales</taxon>
        <taxon>Aphanothecaceae</taxon>
        <taxon>Aphanothece</taxon>
    </lineage>
</organism>
<protein>
    <recommendedName>
        <fullName evidence="9">Ribonuclease 3</fullName>
        <ecNumber evidence="9">3.1.26.3</ecNumber>
    </recommendedName>
    <alternativeName>
        <fullName evidence="9">Ribonuclease III</fullName>
        <shortName evidence="9">RNase III</shortName>
    </alternativeName>
</protein>
<evidence type="ECO:0000256" key="9">
    <source>
        <dbReference type="HAMAP-Rule" id="MF_00104"/>
    </source>
</evidence>
<evidence type="ECO:0000256" key="8">
    <source>
        <dbReference type="ARBA" id="ARBA00022884"/>
    </source>
</evidence>
<dbReference type="PANTHER" id="PTHR11207">
    <property type="entry name" value="RIBONUCLEASE III"/>
    <property type="match status" value="1"/>
</dbReference>
<dbReference type="GO" id="GO:0006364">
    <property type="term" value="P:rRNA processing"/>
    <property type="evidence" value="ECO:0007669"/>
    <property type="project" value="UniProtKB-UniRule"/>
</dbReference>
<dbReference type="InterPro" id="IPR014720">
    <property type="entry name" value="dsRBD_dom"/>
</dbReference>
<feature type="active site" evidence="9">
    <location>
        <position position="41"/>
    </location>
</feature>
<evidence type="ECO:0000256" key="5">
    <source>
        <dbReference type="ARBA" id="ARBA00022722"/>
    </source>
</evidence>
<keyword evidence="13" id="KW-1185">Reference proteome</keyword>
<proteinExistence type="inferred from homology"/>
<feature type="binding site" evidence="9">
    <location>
        <position position="113"/>
    </location>
    <ligand>
        <name>Mg(2+)</name>
        <dbReference type="ChEBI" id="CHEBI:18420"/>
    </ligand>
</feature>
<dbReference type="GO" id="GO:0046872">
    <property type="term" value="F:metal ion binding"/>
    <property type="evidence" value="ECO:0007669"/>
    <property type="project" value="UniProtKB-KW"/>
</dbReference>
<feature type="domain" description="DRBM" evidence="10">
    <location>
        <begin position="157"/>
        <end position="226"/>
    </location>
</feature>
<comment type="similarity">
    <text evidence="2">Belongs to the ribonuclease III family.</text>
</comment>
<keyword evidence="9" id="KW-0819">tRNA processing</keyword>